<dbReference type="Proteomes" id="UP000430564">
    <property type="component" value="Unassembled WGS sequence"/>
</dbReference>
<evidence type="ECO:0000313" key="9">
    <source>
        <dbReference type="Proteomes" id="UP000430564"/>
    </source>
</evidence>
<evidence type="ECO:0000256" key="6">
    <source>
        <dbReference type="SAM" id="Phobius"/>
    </source>
</evidence>
<proteinExistence type="predicted"/>
<organism evidence="8 9">
    <name type="scientific">Sutterella seckii</name>
    <dbReference type="NCBI Taxonomy" id="1944635"/>
    <lineage>
        <taxon>Bacteria</taxon>
        <taxon>Pseudomonadati</taxon>
        <taxon>Pseudomonadota</taxon>
        <taxon>Betaproteobacteria</taxon>
        <taxon>Burkholderiales</taxon>
        <taxon>Sutterellaceae</taxon>
        <taxon>Sutterella</taxon>
    </lineage>
</organism>
<dbReference type="SUPFAM" id="SSF53649">
    <property type="entry name" value="Alkaline phosphatase-like"/>
    <property type="match status" value="1"/>
</dbReference>
<evidence type="ECO:0000256" key="2">
    <source>
        <dbReference type="ARBA" id="ARBA00022475"/>
    </source>
</evidence>
<feature type="transmembrane region" description="Helical" evidence="6">
    <location>
        <begin position="64"/>
        <end position="81"/>
    </location>
</feature>
<dbReference type="Pfam" id="PF00884">
    <property type="entry name" value="Sulfatase"/>
    <property type="match status" value="1"/>
</dbReference>
<keyword evidence="4 6" id="KW-1133">Transmembrane helix</keyword>
<accession>A0A6I1EII0</accession>
<evidence type="ECO:0000259" key="7">
    <source>
        <dbReference type="Pfam" id="PF00884"/>
    </source>
</evidence>
<dbReference type="EMBL" id="WEHX01000043">
    <property type="protein sequence ID" value="KAB7658860.1"/>
    <property type="molecule type" value="Genomic_DNA"/>
</dbReference>
<keyword evidence="5 6" id="KW-0472">Membrane</keyword>
<evidence type="ECO:0000256" key="3">
    <source>
        <dbReference type="ARBA" id="ARBA00022692"/>
    </source>
</evidence>
<dbReference type="PANTHER" id="PTHR47371">
    <property type="entry name" value="LIPOTEICHOIC ACID SYNTHASE"/>
    <property type="match status" value="1"/>
</dbReference>
<comment type="subcellular location">
    <subcellularLocation>
        <location evidence="1">Cell membrane</location>
        <topology evidence="1">Multi-pass membrane protein</topology>
    </subcellularLocation>
</comment>
<dbReference type="Gene3D" id="3.40.720.10">
    <property type="entry name" value="Alkaline Phosphatase, subunit A"/>
    <property type="match status" value="1"/>
</dbReference>
<dbReference type="AlphaFoldDB" id="A0A6I1EII0"/>
<feature type="transmembrane region" description="Helical" evidence="6">
    <location>
        <begin position="87"/>
        <end position="106"/>
    </location>
</feature>
<evidence type="ECO:0000256" key="4">
    <source>
        <dbReference type="ARBA" id="ARBA00022989"/>
    </source>
</evidence>
<dbReference type="InterPro" id="IPR050448">
    <property type="entry name" value="OpgB/LTA_synthase_biosynth"/>
</dbReference>
<protein>
    <submittedName>
        <fullName evidence="8">LTA synthase family protein</fullName>
    </submittedName>
</protein>
<dbReference type="OrthoDB" id="5363296at2"/>
<dbReference type="PANTHER" id="PTHR47371:SF3">
    <property type="entry name" value="PHOSPHOGLYCEROL TRANSFERASE I"/>
    <property type="match status" value="1"/>
</dbReference>
<feature type="transmembrane region" description="Helical" evidence="6">
    <location>
        <begin position="39"/>
        <end position="59"/>
    </location>
</feature>
<reference evidence="8 9" key="1">
    <citation type="submission" date="2019-10" db="EMBL/GenBank/DDBJ databases">
        <title>Genome diversity of Sutterella seckii.</title>
        <authorList>
            <person name="Chaplin A.V."/>
            <person name="Sokolova S.R."/>
            <person name="Mosin K.A."/>
            <person name="Ivanova E.L."/>
            <person name="Kochetkova T.O."/>
            <person name="Goltsov A.Y."/>
            <person name="Trofimov D.Y."/>
            <person name="Efimov B.A."/>
        </authorList>
    </citation>
    <scope>NUCLEOTIDE SEQUENCE [LARGE SCALE GENOMIC DNA]</scope>
    <source>
        <strain evidence="8 9">ASD393</strain>
    </source>
</reference>
<evidence type="ECO:0000313" key="8">
    <source>
        <dbReference type="EMBL" id="KAB7658860.1"/>
    </source>
</evidence>
<feature type="domain" description="Sulfatase N-terminal" evidence="7">
    <location>
        <begin position="250"/>
        <end position="478"/>
    </location>
</feature>
<evidence type="ECO:0000256" key="5">
    <source>
        <dbReference type="ARBA" id="ARBA00023136"/>
    </source>
</evidence>
<keyword evidence="2" id="KW-1003">Cell membrane</keyword>
<comment type="caution">
    <text evidence="8">The sequence shown here is derived from an EMBL/GenBank/DDBJ whole genome shotgun (WGS) entry which is preliminary data.</text>
</comment>
<dbReference type="RefSeq" id="WP_152158481.1">
    <property type="nucleotide sequence ID" value="NZ_WEHX01000043.1"/>
</dbReference>
<name>A0A6I1EII0_9BURK</name>
<dbReference type="InterPro" id="IPR017850">
    <property type="entry name" value="Alkaline_phosphatase_core_sf"/>
</dbReference>
<gene>
    <name evidence="8" type="ORF">GBM95_07205</name>
</gene>
<evidence type="ECO:0000256" key="1">
    <source>
        <dbReference type="ARBA" id="ARBA00004651"/>
    </source>
</evidence>
<feature type="transmembrane region" description="Helical" evidence="6">
    <location>
        <begin position="118"/>
        <end position="137"/>
    </location>
</feature>
<dbReference type="InterPro" id="IPR000917">
    <property type="entry name" value="Sulfatase_N"/>
</dbReference>
<dbReference type="GO" id="GO:0005886">
    <property type="term" value="C:plasma membrane"/>
    <property type="evidence" value="ECO:0007669"/>
    <property type="project" value="UniProtKB-SubCell"/>
</dbReference>
<keyword evidence="3 6" id="KW-0812">Transmembrane</keyword>
<sequence>MQSSISYALVLIALSGCLIVANREATPRTSSLNSFGKGLWIGDVLCAGLVLSIFPLILLLTDRFLTTIAIGLALILLLWAGNRLKVAILSEVLVFSDIFLAGHALRYPRLYFGYAPKWVWPLLIIGCAGLGWCLTLEKPIDVYTLGERMSGVLAILLIYGLIALLLRRPSVGIIRFLGRHPVSFDAQVDAGRYTPLGAALLHVLHHGQCRYRLRLRFRKHSDGSTESNSGNPTEHRLLIQAESFVPLHRLLERQSQTPMIDRLMSVGKSGRLSLDWRGAYTMRSEFAVLTGLAPRELETYGFDPYRLATMIPMDSLAWKMKAKGYRTVVCHPNDARFFDRDKVMKNLGFDEFIDLTDLKNRWPEMGAKDALCGHYVSDSALLQWAVDYLHESEVPTFLFIITMEAHGPWDASKFDGAASMTEVERYEVHLGHLDEGVAKIVKAQEEGELLSVLIYGDHLPGLEVLRKSTHEIPSDTAWVMWDYTVLDELESTKNQNAAEETGLKPEMLGGLWFDEK</sequence>
<dbReference type="CDD" id="cd16015">
    <property type="entry name" value="LTA_synthase"/>
    <property type="match status" value="1"/>
</dbReference>
<feature type="transmembrane region" description="Helical" evidence="6">
    <location>
        <begin position="149"/>
        <end position="166"/>
    </location>
</feature>